<evidence type="ECO:0000313" key="1">
    <source>
        <dbReference type="EMBL" id="SNT10340.1"/>
    </source>
</evidence>
<keyword evidence="2" id="KW-1185">Reference proteome</keyword>
<proteinExistence type="predicted"/>
<accession>A0A239JX59</accession>
<evidence type="ECO:0000313" key="2">
    <source>
        <dbReference type="Proteomes" id="UP000198362"/>
    </source>
</evidence>
<dbReference type="Proteomes" id="UP000198362">
    <property type="component" value="Unassembled WGS sequence"/>
</dbReference>
<dbReference type="EMBL" id="FZPH01000003">
    <property type="protein sequence ID" value="SNT10340.1"/>
    <property type="molecule type" value="Genomic_DNA"/>
</dbReference>
<sequence length="177" mass="19656">MVYRIERHEPDVLRLFNDDLLVDQDVEQEDDTLADIERWGTGVAWAEDYTCIARWDAEPIGDRWQVLVGVAYRYVCWQLDGVSAWDEIGPDGWCSRHVEMGPDGRYTAAAESAAVIEARDTGGAHAVSAYERVYGVVPESAFGPDAEPHLTPINGRAFHDQWIAARSALDPQGGPTP</sequence>
<gene>
    <name evidence="1" type="ORF">SAMN05421812_103174</name>
</gene>
<name>A0A239JX59_9ACTN</name>
<reference evidence="1 2" key="1">
    <citation type="submission" date="2017-06" db="EMBL/GenBank/DDBJ databases">
        <authorList>
            <person name="Kim H.J."/>
            <person name="Triplett B.A."/>
        </authorList>
    </citation>
    <scope>NUCLEOTIDE SEQUENCE [LARGE SCALE GENOMIC DNA]</scope>
    <source>
        <strain evidence="1 2">CGMCC 4.5593</strain>
    </source>
</reference>
<protein>
    <submittedName>
        <fullName evidence="1">Uncharacterized protein</fullName>
    </submittedName>
</protein>
<dbReference type="OrthoDB" id="4554814at2"/>
<organism evidence="1 2">
    <name type="scientific">Asanoa hainanensis</name>
    <dbReference type="NCBI Taxonomy" id="560556"/>
    <lineage>
        <taxon>Bacteria</taxon>
        <taxon>Bacillati</taxon>
        <taxon>Actinomycetota</taxon>
        <taxon>Actinomycetes</taxon>
        <taxon>Micromonosporales</taxon>
        <taxon>Micromonosporaceae</taxon>
        <taxon>Asanoa</taxon>
    </lineage>
</organism>
<dbReference type="AlphaFoldDB" id="A0A239JX59"/>
<dbReference type="RefSeq" id="WP_089246496.1">
    <property type="nucleotide sequence ID" value="NZ_FZPH01000003.1"/>
</dbReference>